<dbReference type="Proteomes" id="UP000001625">
    <property type="component" value="Chromosome"/>
</dbReference>
<proteinExistence type="predicted"/>
<dbReference type="AlphaFoldDB" id="D5CS67"/>
<dbReference type="STRING" id="580332.Slit_1570"/>
<accession>D5CS67</accession>
<dbReference type="HOGENOM" id="CLU_2847453_0_0_4"/>
<sequence length="65" mass="7311">MSISPTAYVAPHIYRRVADNTPLSRVRSEVNQPPTSPKMHEIREKYESLKAAMNGADSALHYKKA</sequence>
<name>D5CS67_SIDLE</name>
<organism evidence="1 2">
    <name type="scientific">Sideroxydans lithotrophicus (strain ES-1)</name>
    <dbReference type="NCBI Taxonomy" id="580332"/>
    <lineage>
        <taxon>Bacteria</taxon>
        <taxon>Pseudomonadati</taxon>
        <taxon>Pseudomonadota</taxon>
        <taxon>Betaproteobacteria</taxon>
        <taxon>Nitrosomonadales</taxon>
        <taxon>Gallionellaceae</taxon>
        <taxon>Sideroxydans</taxon>
    </lineage>
</organism>
<evidence type="ECO:0000313" key="1">
    <source>
        <dbReference type="EMBL" id="ADE11803.1"/>
    </source>
</evidence>
<keyword evidence="2" id="KW-1185">Reference proteome</keyword>
<dbReference type="KEGG" id="slt:Slit_1570"/>
<reference evidence="1 2" key="1">
    <citation type="submission" date="2010-03" db="EMBL/GenBank/DDBJ databases">
        <title>Complete sequence of Sideroxydans lithotrophicus ES-1.</title>
        <authorList>
            <consortium name="US DOE Joint Genome Institute"/>
            <person name="Lucas S."/>
            <person name="Copeland A."/>
            <person name="Lapidus A."/>
            <person name="Cheng J.-F."/>
            <person name="Bruce D."/>
            <person name="Goodwin L."/>
            <person name="Pitluck S."/>
            <person name="Munk A.C."/>
            <person name="Detter J.C."/>
            <person name="Han C."/>
            <person name="Tapia R."/>
            <person name="Larimer F."/>
            <person name="Land M."/>
            <person name="Hauser L."/>
            <person name="Kyrpides N."/>
            <person name="Ivanova N."/>
            <person name="Emerson D."/>
            <person name="Woyke T."/>
        </authorList>
    </citation>
    <scope>NUCLEOTIDE SEQUENCE [LARGE SCALE GENOMIC DNA]</scope>
    <source>
        <strain evidence="1 2">ES-1</strain>
    </source>
</reference>
<dbReference type="EMBL" id="CP001965">
    <property type="protein sequence ID" value="ADE11803.1"/>
    <property type="molecule type" value="Genomic_DNA"/>
</dbReference>
<evidence type="ECO:0000313" key="2">
    <source>
        <dbReference type="Proteomes" id="UP000001625"/>
    </source>
</evidence>
<protein>
    <submittedName>
        <fullName evidence="1">Uncharacterized protein</fullName>
    </submittedName>
</protein>
<gene>
    <name evidence="1" type="ordered locus">Slit_1570</name>
</gene>